<protein>
    <recommendedName>
        <fullName evidence="4">Tetratricopeptide repeat protein</fullName>
    </recommendedName>
</protein>
<dbReference type="PROSITE" id="PS50005">
    <property type="entry name" value="TPR"/>
    <property type="match status" value="1"/>
</dbReference>
<evidence type="ECO:0000256" key="1">
    <source>
        <dbReference type="PROSITE-ProRule" id="PRU00339"/>
    </source>
</evidence>
<dbReference type="InterPro" id="IPR011990">
    <property type="entry name" value="TPR-like_helical_dom_sf"/>
</dbReference>
<accession>A0ABX6T5B7</accession>
<evidence type="ECO:0000313" key="3">
    <source>
        <dbReference type="Proteomes" id="UP000516134"/>
    </source>
</evidence>
<proteinExistence type="predicted"/>
<dbReference type="Proteomes" id="UP000516134">
    <property type="component" value="Chromosome"/>
</dbReference>
<dbReference type="RefSeq" id="WP_187715641.1">
    <property type="nucleotide sequence ID" value="NZ_BAABJC010000001.1"/>
</dbReference>
<organism evidence="2 3">
    <name type="scientific">Sphingomonas daechungensis</name>
    <dbReference type="NCBI Taxonomy" id="1176646"/>
    <lineage>
        <taxon>Bacteria</taxon>
        <taxon>Pseudomonadati</taxon>
        <taxon>Pseudomonadota</taxon>
        <taxon>Alphaproteobacteria</taxon>
        <taxon>Sphingomonadales</taxon>
        <taxon>Sphingomonadaceae</taxon>
        <taxon>Sphingomonas</taxon>
    </lineage>
</organism>
<evidence type="ECO:0008006" key="4">
    <source>
        <dbReference type="Google" id="ProtNLM"/>
    </source>
</evidence>
<keyword evidence="1" id="KW-0802">TPR repeat</keyword>
<dbReference type="SUPFAM" id="SSF48452">
    <property type="entry name" value="TPR-like"/>
    <property type="match status" value="1"/>
</dbReference>
<dbReference type="EMBL" id="CP060780">
    <property type="protein sequence ID" value="QNP44220.1"/>
    <property type="molecule type" value="Genomic_DNA"/>
</dbReference>
<sequence length="226" mass="23512">MILAFVAAVAAQAPSACPNLVTPQAFVCRALQASNAGNPDAAAQAFEQAAAAQTDEAEKAKSWAAAGNMWIAANQPGKAALALDKALTGTGLQAEQRGEALLDRARAAEAQNDLPTARSKVTEAARTISDDPFLWYFSAALGIRENDAVTAKAAIGRALTLEPNNPTILFEAGHVYQFAGDLAAARDYWSRASAVDPNGKSGQAAREALKMLPAPAVTKVPDQPRS</sequence>
<name>A0ABX6T5B7_9SPHN</name>
<feature type="repeat" description="TPR" evidence="1">
    <location>
        <begin position="166"/>
        <end position="199"/>
    </location>
</feature>
<dbReference type="SMART" id="SM00028">
    <property type="entry name" value="TPR"/>
    <property type="match status" value="3"/>
</dbReference>
<dbReference type="Gene3D" id="1.25.40.10">
    <property type="entry name" value="Tetratricopeptide repeat domain"/>
    <property type="match status" value="1"/>
</dbReference>
<reference evidence="2 3" key="1">
    <citation type="submission" date="2020-08" db="EMBL/GenBank/DDBJ databases">
        <title>Genome sequence of Sphingomonas daechungensis KACC 18115T.</title>
        <authorList>
            <person name="Hyun D.-W."/>
            <person name="Bae J.-W."/>
        </authorList>
    </citation>
    <scope>NUCLEOTIDE SEQUENCE [LARGE SCALE GENOMIC DNA]</scope>
    <source>
        <strain evidence="2 3">KACC 18115</strain>
    </source>
</reference>
<keyword evidence="3" id="KW-1185">Reference proteome</keyword>
<dbReference type="InterPro" id="IPR019734">
    <property type="entry name" value="TPR_rpt"/>
</dbReference>
<evidence type="ECO:0000313" key="2">
    <source>
        <dbReference type="EMBL" id="QNP44220.1"/>
    </source>
</evidence>
<gene>
    <name evidence="2" type="ORF">H9L15_06980</name>
</gene>